<proteinExistence type="predicted"/>
<feature type="compositionally biased region" description="Basic and acidic residues" evidence="3">
    <location>
        <begin position="67"/>
        <end position="81"/>
    </location>
</feature>
<evidence type="ECO:0000259" key="4">
    <source>
        <dbReference type="PROSITE" id="PS50014"/>
    </source>
</evidence>
<dbReference type="InterPro" id="IPR001487">
    <property type="entry name" value="Bromodomain"/>
</dbReference>
<dbReference type="PANTHER" id="PTHR15398">
    <property type="entry name" value="BROMODOMAIN-CONTAINING PROTEIN 8"/>
    <property type="match status" value="1"/>
</dbReference>
<dbReference type="PANTHER" id="PTHR15398:SF4">
    <property type="entry name" value="BROMODOMAIN-CONTAINING PROTEIN 8 ISOFORM X1"/>
    <property type="match status" value="1"/>
</dbReference>
<feature type="compositionally biased region" description="Polar residues" evidence="3">
    <location>
        <begin position="1"/>
        <end position="13"/>
    </location>
</feature>
<dbReference type="Proteomes" id="UP000886653">
    <property type="component" value="Unassembled WGS sequence"/>
</dbReference>
<evidence type="ECO:0000256" key="1">
    <source>
        <dbReference type="ARBA" id="ARBA00023117"/>
    </source>
</evidence>
<dbReference type="PROSITE" id="PS50014">
    <property type="entry name" value="BROMODOMAIN_2"/>
    <property type="match status" value="1"/>
</dbReference>
<dbReference type="SMART" id="SM00297">
    <property type="entry name" value="BROMO"/>
    <property type="match status" value="1"/>
</dbReference>
<dbReference type="GO" id="GO:0035267">
    <property type="term" value="C:NuA4 histone acetyltransferase complex"/>
    <property type="evidence" value="ECO:0007669"/>
    <property type="project" value="TreeGrafter"/>
</dbReference>
<organism evidence="5 6">
    <name type="scientific">Cronartium quercuum f. sp. fusiforme G11</name>
    <dbReference type="NCBI Taxonomy" id="708437"/>
    <lineage>
        <taxon>Eukaryota</taxon>
        <taxon>Fungi</taxon>
        <taxon>Dikarya</taxon>
        <taxon>Basidiomycota</taxon>
        <taxon>Pucciniomycotina</taxon>
        <taxon>Pucciniomycetes</taxon>
        <taxon>Pucciniales</taxon>
        <taxon>Coleosporiaceae</taxon>
        <taxon>Cronartium</taxon>
    </lineage>
</organism>
<dbReference type="AlphaFoldDB" id="A0A9P6NPP5"/>
<dbReference type="EMBL" id="MU167228">
    <property type="protein sequence ID" value="KAG0149397.1"/>
    <property type="molecule type" value="Genomic_DNA"/>
</dbReference>
<evidence type="ECO:0000256" key="2">
    <source>
        <dbReference type="PROSITE-ProRule" id="PRU00035"/>
    </source>
</evidence>
<accession>A0A9P6NPP5</accession>
<reference evidence="5" key="1">
    <citation type="submission" date="2013-11" db="EMBL/GenBank/DDBJ databases">
        <title>Genome sequence of the fusiform rust pathogen reveals effectors for host alternation and coevolution with pine.</title>
        <authorList>
            <consortium name="DOE Joint Genome Institute"/>
            <person name="Smith K."/>
            <person name="Pendleton A."/>
            <person name="Kubisiak T."/>
            <person name="Anderson C."/>
            <person name="Salamov A."/>
            <person name="Aerts A."/>
            <person name="Riley R."/>
            <person name="Clum A."/>
            <person name="Lindquist E."/>
            <person name="Ence D."/>
            <person name="Campbell M."/>
            <person name="Kronenberg Z."/>
            <person name="Feau N."/>
            <person name="Dhillon B."/>
            <person name="Hamelin R."/>
            <person name="Burleigh J."/>
            <person name="Smith J."/>
            <person name="Yandell M."/>
            <person name="Nelson C."/>
            <person name="Grigoriev I."/>
            <person name="Davis J."/>
        </authorList>
    </citation>
    <scope>NUCLEOTIDE SEQUENCE</scope>
    <source>
        <strain evidence="5">G11</strain>
    </source>
</reference>
<dbReference type="SUPFAM" id="SSF47370">
    <property type="entry name" value="Bromodomain"/>
    <property type="match status" value="1"/>
</dbReference>
<dbReference type="OrthoDB" id="1742084at2759"/>
<protein>
    <recommendedName>
        <fullName evidence="4">Bromo domain-containing protein</fullName>
    </recommendedName>
</protein>
<keyword evidence="1 2" id="KW-0103">Bromodomain</keyword>
<name>A0A9P6NPP5_9BASI</name>
<evidence type="ECO:0000313" key="5">
    <source>
        <dbReference type="EMBL" id="KAG0149397.1"/>
    </source>
</evidence>
<dbReference type="Gene3D" id="1.20.920.10">
    <property type="entry name" value="Bromodomain-like"/>
    <property type="match status" value="1"/>
</dbReference>
<evidence type="ECO:0000256" key="3">
    <source>
        <dbReference type="SAM" id="MobiDB-lite"/>
    </source>
</evidence>
<sequence length="269" mass="29552">MSNSAQEVSITNTEGKETEDLMESESTAYTKDHLTQATIRQHTQLELDPQASDMSRETSNNSLRLVSSEKAKQDEDHKVVEDVLSASHSPTSSKKARLELELQIDDHPAGTPSSVSFATGITDGSSTAQQTPVALQTTFPTPDSTALKVSTTCSAPSDSTSFRRRMMRTHSSVQNNPISAVFREPVKDNEAPGYSSIVKRPMDLRTLAKRLREGVVVSAEEYRRDLMLMLANAVMFNHEGSEVTKNAKELMVEGDRLVSIFVRGAGARY</sequence>
<dbReference type="InterPro" id="IPR036427">
    <property type="entry name" value="Bromodomain-like_sf"/>
</dbReference>
<feature type="region of interest" description="Disordered" evidence="3">
    <location>
        <begin position="1"/>
        <end position="95"/>
    </location>
</feature>
<gene>
    <name evidence="5" type="ORF">CROQUDRAFT_653694</name>
</gene>
<dbReference type="PRINTS" id="PR00503">
    <property type="entry name" value="BROMODOMAIN"/>
</dbReference>
<dbReference type="Pfam" id="PF00439">
    <property type="entry name" value="Bromodomain"/>
    <property type="match status" value="1"/>
</dbReference>
<keyword evidence="6" id="KW-1185">Reference proteome</keyword>
<feature type="domain" description="Bromo" evidence="4">
    <location>
        <begin position="174"/>
        <end position="244"/>
    </location>
</feature>
<comment type="caution">
    <text evidence="5">The sequence shown here is derived from an EMBL/GenBank/DDBJ whole genome shotgun (WGS) entry which is preliminary data.</text>
</comment>
<dbReference type="GO" id="GO:0006325">
    <property type="term" value="P:chromatin organization"/>
    <property type="evidence" value="ECO:0007669"/>
    <property type="project" value="UniProtKB-ARBA"/>
</dbReference>
<evidence type="ECO:0000313" key="6">
    <source>
        <dbReference type="Proteomes" id="UP000886653"/>
    </source>
</evidence>
<feature type="compositionally biased region" description="Polar residues" evidence="3">
    <location>
        <begin position="24"/>
        <end position="44"/>
    </location>
</feature>